<feature type="transmembrane region" description="Helical" evidence="5">
    <location>
        <begin position="7"/>
        <end position="38"/>
    </location>
</feature>
<dbReference type="InterPro" id="IPR036259">
    <property type="entry name" value="MFS_trans_sf"/>
</dbReference>
<evidence type="ECO:0000313" key="8">
    <source>
        <dbReference type="Proteomes" id="UP000257200"/>
    </source>
</evidence>
<dbReference type="InterPro" id="IPR020846">
    <property type="entry name" value="MFS_dom"/>
</dbReference>
<dbReference type="GO" id="GO:0006839">
    <property type="term" value="P:mitochondrial transport"/>
    <property type="evidence" value="ECO:0007669"/>
    <property type="project" value="TreeGrafter"/>
</dbReference>
<dbReference type="GO" id="GO:0030218">
    <property type="term" value="P:erythrocyte differentiation"/>
    <property type="evidence" value="ECO:0007669"/>
    <property type="project" value="TreeGrafter"/>
</dbReference>
<feature type="domain" description="Major facilitator superfamily (MFS) profile" evidence="6">
    <location>
        <begin position="1"/>
        <end position="135"/>
    </location>
</feature>
<reference evidence="7" key="1">
    <citation type="submission" date="2025-08" db="UniProtKB">
        <authorList>
            <consortium name="Ensembl"/>
        </authorList>
    </citation>
    <scope>IDENTIFICATION</scope>
</reference>
<dbReference type="PANTHER" id="PTHR10924">
    <property type="entry name" value="MAJOR FACILITATOR SUPERFAMILY PROTEIN-RELATED"/>
    <property type="match status" value="1"/>
</dbReference>
<dbReference type="AlphaFoldDB" id="A0A3Q1HCB2"/>
<protein>
    <recommendedName>
        <fullName evidence="6">Major facilitator superfamily (MFS) profile domain-containing protein</fullName>
    </recommendedName>
</protein>
<accession>A0A3Q1HCB2</accession>
<dbReference type="InterPro" id="IPR049680">
    <property type="entry name" value="FLVCR1-2_SLC49-like"/>
</dbReference>
<dbReference type="GO" id="GO:0020037">
    <property type="term" value="F:heme binding"/>
    <property type="evidence" value="ECO:0007669"/>
    <property type="project" value="TreeGrafter"/>
</dbReference>
<evidence type="ECO:0000313" key="7">
    <source>
        <dbReference type="Ensembl" id="ENSAPOP00000026425.1"/>
    </source>
</evidence>
<keyword evidence="4 5" id="KW-0472">Membrane</keyword>
<evidence type="ECO:0000256" key="2">
    <source>
        <dbReference type="ARBA" id="ARBA00022692"/>
    </source>
</evidence>
<feature type="transmembrane region" description="Helical" evidence="5">
    <location>
        <begin position="84"/>
        <end position="104"/>
    </location>
</feature>
<dbReference type="SUPFAM" id="SSF103473">
    <property type="entry name" value="MFS general substrate transporter"/>
    <property type="match status" value="1"/>
</dbReference>
<dbReference type="GeneTree" id="ENSGT01030000234625"/>
<evidence type="ECO:0000259" key="6">
    <source>
        <dbReference type="PROSITE" id="PS50850"/>
    </source>
</evidence>
<feature type="transmembrane region" description="Helical" evidence="5">
    <location>
        <begin position="110"/>
        <end position="130"/>
    </location>
</feature>
<comment type="subcellular location">
    <subcellularLocation>
        <location evidence="1">Membrane</location>
        <topology evidence="1">Multi-pass membrane protein</topology>
    </subcellularLocation>
</comment>
<dbReference type="Ensembl" id="ENSAPOT00000003752.1">
    <property type="protein sequence ID" value="ENSAPOP00000026425.1"/>
    <property type="gene ID" value="ENSAPOG00000010242.1"/>
</dbReference>
<dbReference type="Proteomes" id="UP000257200">
    <property type="component" value="Unplaced"/>
</dbReference>
<evidence type="ECO:0000256" key="3">
    <source>
        <dbReference type="ARBA" id="ARBA00022989"/>
    </source>
</evidence>
<name>A0A3Q1HCB2_9TELE</name>
<organism evidence="7 8">
    <name type="scientific">Acanthochromis polyacanthus</name>
    <name type="common">spiny chromis</name>
    <dbReference type="NCBI Taxonomy" id="80966"/>
    <lineage>
        <taxon>Eukaryota</taxon>
        <taxon>Metazoa</taxon>
        <taxon>Chordata</taxon>
        <taxon>Craniata</taxon>
        <taxon>Vertebrata</taxon>
        <taxon>Euteleostomi</taxon>
        <taxon>Actinopterygii</taxon>
        <taxon>Neopterygii</taxon>
        <taxon>Teleostei</taxon>
        <taxon>Neoteleostei</taxon>
        <taxon>Acanthomorphata</taxon>
        <taxon>Ovalentaria</taxon>
        <taxon>Pomacentridae</taxon>
        <taxon>Acanthochromis</taxon>
    </lineage>
</organism>
<dbReference type="Gene3D" id="1.20.1250.20">
    <property type="entry name" value="MFS general substrate transporter like domains"/>
    <property type="match status" value="1"/>
</dbReference>
<dbReference type="GO" id="GO:0005739">
    <property type="term" value="C:mitochondrion"/>
    <property type="evidence" value="ECO:0007669"/>
    <property type="project" value="TreeGrafter"/>
</dbReference>
<dbReference type="STRING" id="80966.ENSAPOP00000026425"/>
<feature type="transmembrane region" description="Helical" evidence="5">
    <location>
        <begin position="44"/>
        <end position="64"/>
    </location>
</feature>
<evidence type="ECO:0000256" key="5">
    <source>
        <dbReference type="SAM" id="Phobius"/>
    </source>
</evidence>
<dbReference type="InParanoid" id="A0A3Q1HCB2"/>
<dbReference type="PROSITE" id="PS50850">
    <property type="entry name" value="MFS"/>
    <property type="match status" value="1"/>
</dbReference>
<dbReference type="GO" id="GO:0097037">
    <property type="term" value="P:heme export"/>
    <property type="evidence" value="ECO:0007669"/>
    <property type="project" value="TreeGrafter"/>
</dbReference>
<reference evidence="7" key="2">
    <citation type="submission" date="2025-09" db="UniProtKB">
        <authorList>
            <consortium name="Ensembl"/>
        </authorList>
    </citation>
    <scope>IDENTIFICATION</scope>
</reference>
<sequence length="178" mass="19802">RKTLMIVVLLVFVLLFYRMTTLIVYILSFLGMVVFTFTLNLDDIYLVFFTAGALGFFMTGYLPLGFEFGVEITYPESEGTSSGLLNAFAQIFGIIFTLIQGKLTTDYNPLAGNLFLCAWIFLGILLTALIKSELKRHNVNMGADSNHLQAVSTQNSHFPVTMVNIQAETVSDTITMRG</sequence>
<keyword evidence="2 5" id="KW-0812">Transmembrane</keyword>
<proteinExistence type="predicted"/>
<dbReference type="GO" id="GO:0016020">
    <property type="term" value="C:membrane"/>
    <property type="evidence" value="ECO:0007669"/>
    <property type="project" value="UniProtKB-SubCell"/>
</dbReference>
<evidence type="ECO:0000256" key="1">
    <source>
        <dbReference type="ARBA" id="ARBA00004141"/>
    </source>
</evidence>
<keyword evidence="3 5" id="KW-1133">Transmembrane helix</keyword>
<keyword evidence="8" id="KW-1185">Reference proteome</keyword>
<dbReference type="GO" id="GO:0015232">
    <property type="term" value="F:heme transmembrane transporter activity"/>
    <property type="evidence" value="ECO:0007669"/>
    <property type="project" value="TreeGrafter"/>
</dbReference>
<evidence type="ECO:0000256" key="4">
    <source>
        <dbReference type="ARBA" id="ARBA00023136"/>
    </source>
</evidence>
<dbReference type="PANTHER" id="PTHR10924:SF2">
    <property type="entry name" value="HEME TRANSPORTER FLVCR1"/>
    <property type="match status" value="1"/>
</dbReference>